<feature type="transmembrane region" description="Helical" evidence="6">
    <location>
        <begin position="253"/>
        <end position="270"/>
    </location>
</feature>
<dbReference type="GO" id="GO:0016413">
    <property type="term" value="F:O-acetyltransferase activity"/>
    <property type="evidence" value="ECO:0007669"/>
    <property type="project" value="TreeGrafter"/>
</dbReference>
<keyword evidence="2" id="KW-1003">Cell membrane</keyword>
<evidence type="ECO:0000256" key="4">
    <source>
        <dbReference type="ARBA" id="ARBA00022989"/>
    </source>
</evidence>
<keyword evidence="4 6" id="KW-1133">Transmembrane helix</keyword>
<feature type="transmembrane region" description="Helical" evidence="6">
    <location>
        <begin position="174"/>
        <end position="192"/>
    </location>
</feature>
<evidence type="ECO:0000256" key="6">
    <source>
        <dbReference type="SAM" id="Phobius"/>
    </source>
</evidence>
<feature type="transmembrane region" description="Helical" evidence="6">
    <location>
        <begin position="145"/>
        <end position="167"/>
    </location>
</feature>
<comment type="subcellular location">
    <subcellularLocation>
        <location evidence="1">Cell membrane</location>
        <topology evidence="1">Multi-pass membrane protein</topology>
    </subcellularLocation>
</comment>
<evidence type="ECO:0000256" key="1">
    <source>
        <dbReference type="ARBA" id="ARBA00004651"/>
    </source>
</evidence>
<dbReference type="AlphaFoldDB" id="A0A645C2Y4"/>
<feature type="transmembrane region" description="Helical" evidence="6">
    <location>
        <begin position="88"/>
        <end position="106"/>
    </location>
</feature>
<dbReference type="PANTHER" id="PTHR40074:SF2">
    <property type="entry name" value="O-ACETYLTRANSFERASE WECH"/>
    <property type="match status" value="1"/>
</dbReference>
<feature type="domain" description="Acyltransferase 3" evidence="7">
    <location>
        <begin position="12"/>
        <end position="334"/>
    </location>
</feature>
<keyword evidence="5 6" id="KW-0472">Membrane</keyword>
<dbReference type="GO" id="GO:0009246">
    <property type="term" value="P:enterobacterial common antigen biosynthetic process"/>
    <property type="evidence" value="ECO:0007669"/>
    <property type="project" value="TreeGrafter"/>
</dbReference>
<feature type="transmembrane region" description="Helical" evidence="6">
    <location>
        <begin position="12"/>
        <end position="28"/>
    </location>
</feature>
<organism evidence="8">
    <name type="scientific">bioreactor metagenome</name>
    <dbReference type="NCBI Taxonomy" id="1076179"/>
    <lineage>
        <taxon>unclassified sequences</taxon>
        <taxon>metagenomes</taxon>
        <taxon>ecological metagenomes</taxon>
    </lineage>
</organism>
<dbReference type="InterPro" id="IPR002656">
    <property type="entry name" value="Acyl_transf_3_dom"/>
</dbReference>
<evidence type="ECO:0000313" key="8">
    <source>
        <dbReference type="EMBL" id="MPM68334.1"/>
    </source>
</evidence>
<evidence type="ECO:0000259" key="7">
    <source>
        <dbReference type="Pfam" id="PF01757"/>
    </source>
</evidence>
<dbReference type="EMBL" id="VSSQ01022199">
    <property type="protein sequence ID" value="MPM68334.1"/>
    <property type="molecule type" value="Genomic_DNA"/>
</dbReference>
<proteinExistence type="predicted"/>
<protein>
    <recommendedName>
        <fullName evidence="7">Acyltransferase 3 domain-containing protein</fullName>
    </recommendedName>
</protein>
<dbReference type="GO" id="GO:0005886">
    <property type="term" value="C:plasma membrane"/>
    <property type="evidence" value="ECO:0007669"/>
    <property type="project" value="UniProtKB-SubCell"/>
</dbReference>
<gene>
    <name evidence="8" type="ORF">SDC9_115266</name>
</gene>
<dbReference type="Pfam" id="PF01757">
    <property type="entry name" value="Acyl_transf_3"/>
    <property type="match status" value="1"/>
</dbReference>
<feature type="transmembrane region" description="Helical" evidence="6">
    <location>
        <begin position="316"/>
        <end position="336"/>
    </location>
</feature>
<sequence>MTPQEVQSKTIAWLRFPMIIGVLLIHSYNPIHPKGDVFVFVRNLSSEVVARFCVPLFFLIAGYLFFYKLKQFNGATYREKLRKRASSLLVPYLFWNLWAIATYVVLQEVFELRTLAYGPVDRVETWQIADYLRCFWDIRAPHYPLVYPLWFVRDLMVTVLLTPLVYAGIKRLPHLFIVALFVAWISGFSFRVTGLNTGAIFFFSIGALLSIQGRNMVTECRKIQRFSWVAYPAIALADTLCKGTVATTYLHPAGLLLGIVFTFNITSWLIEKEKIRPRHFLASGSFFVYAAHEQMLSQIRKTLVTFVPDTSETAAFILYLLPLLLTVGITLALYYLQQRFVPALSRFTVGKRD</sequence>
<feature type="transmembrane region" description="Helical" evidence="6">
    <location>
        <begin position="48"/>
        <end position="67"/>
    </location>
</feature>
<evidence type="ECO:0000256" key="5">
    <source>
        <dbReference type="ARBA" id="ARBA00023136"/>
    </source>
</evidence>
<name>A0A645C2Y4_9ZZZZ</name>
<keyword evidence="3 6" id="KW-0812">Transmembrane</keyword>
<dbReference type="PANTHER" id="PTHR40074">
    <property type="entry name" value="O-ACETYLTRANSFERASE WECH"/>
    <property type="match status" value="1"/>
</dbReference>
<accession>A0A645C2Y4</accession>
<evidence type="ECO:0000256" key="2">
    <source>
        <dbReference type="ARBA" id="ARBA00022475"/>
    </source>
</evidence>
<feature type="transmembrane region" description="Helical" evidence="6">
    <location>
        <begin position="198"/>
        <end position="217"/>
    </location>
</feature>
<evidence type="ECO:0000256" key="3">
    <source>
        <dbReference type="ARBA" id="ARBA00022692"/>
    </source>
</evidence>
<comment type="caution">
    <text evidence="8">The sequence shown here is derived from an EMBL/GenBank/DDBJ whole genome shotgun (WGS) entry which is preliminary data.</text>
</comment>
<reference evidence="8" key="1">
    <citation type="submission" date="2019-08" db="EMBL/GenBank/DDBJ databases">
        <authorList>
            <person name="Kucharzyk K."/>
            <person name="Murdoch R.W."/>
            <person name="Higgins S."/>
            <person name="Loffler F."/>
        </authorList>
    </citation>
    <scope>NUCLEOTIDE SEQUENCE</scope>
</reference>